<keyword evidence="3" id="KW-1185">Reference proteome</keyword>
<protein>
    <recommendedName>
        <fullName evidence="1">DUF6924 domain-containing protein</fullName>
    </recommendedName>
</protein>
<feature type="non-terminal residue" evidence="2">
    <location>
        <position position="1"/>
    </location>
</feature>
<evidence type="ECO:0000259" key="1">
    <source>
        <dbReference type="Pfam" id="PF21962"/>
    </source>
</evidence>
<reference evidence="2" key="1">
    <citation type="submission" date="2016-12" db="EMBL/GenBank/DDBJ databases">
        <title>The genomes of Aspergillus section Nigri reveals drivers in fungal speciation.</title>
        <authorList>
            <consortium name="DOE Joint Genome Institute"/>
            <person name="Vesth T.C."/>
            <person name="Nybo J."/>
            <person name="Theobald S."/>
            <person name="Brandl J."/>
            <person name="Frisvad J.C."/>
            <person name="Nielsen K.F."/>
            <person name="Lyhne E.K."/>
            <person name="Kogle M.E."/>
            <person name="Kuo A."/>
            <person name="Riley R."/>
            <person name="Clum A."/>
            <person name="Nolan M."/>
            <person name="Lipzen A."/>
            <person name="Salamov A."/>
            <person name="Henrissat B."/>
            <person name="Wiebenga A."/>
            <person name="De vries R.P."/>
            <person name="Grigoriev I.V."/>
            <person name="Mortensen U.H."/>
            <person name="Andersen M.R."/>
            <person name="Baker S.E."/>
        </authorList>
    </citation>
    <scope>NUCLEOTIDE SEQUENCE</scope>
    <source>
        <strain evidence="2">IBT 28561</strain>
    </source>
</reference>
<evidence type="ECO:0000313" key="2">
    <source>
        <dbReference type="EMBL" id="PKY00337.1"/>
    </source>
</evidence>
<dbReference type="GeneID" id="36540618"/>
<name>A0A2I1CRU0_ASPC2</name>
<dbReference type="InterPro" id="IPR053832">
    <property type="entry name" value="DUF6924"/>
</dbReference>
<dbReference type="EMBL" id="MSFM01000015">
    <property type="protein sequence ID" value="PKY00337.1"/>
    <property type="molecule type" value="Genomic_DNA"/>
</dbReference>
<sequence>YRTDSMAIPPIDLTMSPFIGWDASDITRFLRSNATGTVINDSLFLLADETTATDGESLLLVQADYSRQELSLESVRLSAECVNSVPVAVSVGCGNVRELQSIVHSDGVFRYGTPPVQGDAAPRKQL</sequence>
<gene>
    <name evidence="2" type="ORF">P168DRAFT_219326</name>
</gene>
<dbReference type="RefSeq" id="XP_024688931.1">
    <property type="nucleotide sequence ID" value="XM_024833094.1"/>
</dbReference>
<dbReference type="Pfam" id="PF21962">
    <property type="entry name" value="DUF6924"/>
    <property type="match status" value="1"/>
</dbReference>
<dbReference type="AlphaFoldDB" id="A0A2I1CRU0"/>
<evidence type="ECO:0000313" key="3">
    <source>
        <dbReference type="Proteomes" id="UP000234254"/>
    </source>
</evidence>
<dbReference type="OrthoDB" id="4483229at2759"/>
<organism evidence="2 3">
    <name type="scientific">Aspergillus campestris (strain IBT 28561)</name>
    <dbReference type="NCBI Taxonomy" id="1392248"/>
    <lineage>
        <taxon>Eukaryota</taxon>
        <taxon>Fungi</taxon>
        <taxon>Dikarya</taxon>
        <taxon>Ascomycota</taxon>
        <taxon>Pezizomycotina</taxon>
        <taxon>Eurotiomycetes</taxon>
        <taxon>Eurotiomycetidae</taxon>
        <taxon>Eurotiales</taxon>
        <taxon>Aspergillaceae</taxon>
        <taxon>Aspergillus</taxon>
        <taxon>Aspergillus subgen. Circumdati</taxon>
    </lineage>
</organism>
<accession>A0A2I1CRU0</accession>
<comment type="caution">
    <text evidence="2">The sequence shown here is derived from an EMBL/GenBank/DDBJ whole genome shotgun (WGS) entry which is preliminary data.</text>
</comment>
<proteinExistence type="predicted"/>
<dbReference type="Proteomes" id="UP000234254">
    <property type="component" value="Unassembled WGS sequence"/>
</dbReference>
<feature type="domain" description="DUF6924" evidence="1">
    <location>
        <begin position="18"/>
        <end position="110"/>
    </location>
</feature>
<dbReference type="VEuPathDB" id="FungiDB:P168DRAFT_219326"/>
<feature type="non-terminal residue" evidence="2">
    <location>
        <position position="126"/>
    </location>
</feature>